<dbReference type="GO" id="GO:0008955">
    <property type="term" value="F:peptidoglycan glycosyltransferase activity"/>
    <property type="evidence" value="ECO:0007669"/>
    <property type="project" value="TreeGrafter"/>
</dbReference>
<feature type="compositionally biased region" description="Basic residues" evidence="2">
    <location>
        <begin position="292"/>
        <end position="315"/>
    </location>
</feature>
<keyword evidence="6" id="KW-1185">Reference proteome</keyword>
<dbReference type="InterPro" id="IPR050396">
    <property type="entry name" value="Glycosyltr_51/Transpeptidase"/>
</dbReference>
<dbReference type="Gene3D" id="1.10.3810.10">
    <property type="entry name" value="Biosynthetic peptidoglycan transglycosylase-like"/>
    <property type="match status" value="1"/>
</dbReference>
<proteinExistence type="predicted"/>
<evidence type="ECO:0000256" key="2">
    <source>
        <dbReference type="SAM" id="MobiDB-lite"/>
    </source>
</evidence>
<dbReference type="Proteomes" id="UP000291259">
    <property type="component" value="Chromosome"/>
</dbReference>
<evidence type="ECO:0000313" key="6">
    <source>
        <dbReference type="Proteomes" id="UP000291259"/>
    </source>
</evidence>
<protein>
    <recommendedName>
        <fullName evidence="4">Glycosyl transferase family 51 domain-containing protein</fullName>
    </recommendedName>
</protein>
<dbReference type="PANTHER" id="PTHR32282">
    <property type="entry name" value="BINDING PROTEIN TRANSPEPTIDASE, PUTATIVE-RELATED"/>
    <property type="match status" value="1"/>
</dbReference>
<feature type="transmembrane region" description="Helical" evidence="3">
    <location>
        <begin position="61"/>
        <end position="84"/>
    </location>
</feature>
<feature type="region of interest" description="Disordered" evidence="2">
    <location>
        <begin position="287"/>
        <end position="321"/>
    </location>
</feature>
<dbReference type="OrthoDB" id="9766909at2"/>
<keyword evidence="1" id="KW-0808">Transferase</keyword>
<evidence type="ECO:0000256" key="1">
    <source>
        <dbReference type="ARBA" id="ARBA00022679"/>
    </source>
</evidence>
<dbReference type="SUPFAM" id="SSF53955">
    <property type="entry name" value="Lysozyme-like"/>
    <property type="match status" value="1"/>
</dbReference>
<dbReference type="EMBL" id="CP035491">
    <property type="protein sequence ID" value="QAY73756.1"/>
    <property type="molecule type" value="Genomic_DNA"/>
</dbReference>
<keyword evidence="3" id="KW-1133">Transmembrane helix</keyword>
<organism evidence="5 6">
    <name type="scientific">Agromyces protaetiae</name>
    <dbReference type="NCBI Taxonomy" id="2509455"/>
    <lineage>
        <taxon>Bacteria</taxon>
        <taxon>Bacillati</taxon>
        <taxon>Actinomycetota</taxon>
        <taxon>Actinomycetes</taxon>
        <taxon>Micrococcales</taxon>
        <taxon>Microbacteriaceae</taxon>
        <taxon>Agromyces</taxon>
    </lineage>
</organism>
<keyword evidence="3" id="KW-0812">Transmembrane</keyword>
<dbReference type="GO" id="GO:0009252">
    <property type="term" value="P:peptidoglycan biosynthetic process"/>
    <property type="evidence" value="ECO:0007669"/>
    <property type="project" value="TreeGrafter"/>
</dbReference>
<dbReference type="InterPro" id="IPR036950">
    <property type="entry name" value="PBP_transglycosylase"/>
</dbReference>
<dbReference type="GO" id="GO:0030288">
    <property type="term" value="C:outer membrane-bounded periplasmic space"/>
    <property type="evidence" value="ECO:0007669"/>
    <property type="project" value="TreeGrafter"/>
</dbReference>
<keyword evidence="3" id="KW-0472">Membrane</keyword>
<dbReference type="PANTHER" id="PTHR32282:SF33">
    <property type="entry name" value="PEPTIDOGLYCAN GLYCOSYLTRANSFERASE"/>
    <property type="match status" value="1"/>
</dbReference>
<feature type="domain" description="Glycosyl transferase family 51" evidence="4">
    <location>
        <begin position="248"/>
        <end position="286"/>
    </location>
</feature>
<evidence type="ECO:0000256" key="3">
    <source>
        <dbReference type="SAM" id="Phobius"/>
    </source>
</evidence>
<dbReference type="InterPro" id="IPR001264">
    <property type="entry name" value="Glyco_trans_51"/>
</dbReference>
<sequence>MRAPWTSARRCACMGKRAERSGGSRTMAAKRGASGDEGASVEEAPAPYRHKRARDFQETRTPLGVLGGFLGLVLASSAAAALIVTAATPAISLAGVTASSTIDMFEKLPGYLEIGDLSEVSHIYATASDGSVVHLASFYDQNRIEVGWDQVNQYVKDAAVASEDPRFFDHGGIDLQGTIRAALTTAAGRDTQGGSSLAQQYVKNVRVQECERNAGTEALEREEAGELTVDERIAAVDEGRLACYDQATETTIDRKLKEMRLAIGVEKRYTKDQILLGYLNIAGFGAPCTASRRPRTTTTRRRRRISASRRPRRSSRSSTTP</sequence>
<dbReference type="InterPro" id="IPR023346">
    <property type="entry name" value="Lysozyme-like_dom_sf"/>
</dbReference>
<gene>
    <name evidence="5" type="ORF">ET445_10760</name>
</gene>
<accession>A0A4P6FDE5</accession>
<feature type="domain" description="Glycosyl transferase family 51" evidence="4">
    <location>
        <begin position="136"/>
        <end position="208"/>
    </location>
</feature>
<reference evidence="5 6" key="1">
    <citation type="submission" date="2019-01" db="EMBL/GenBank/DDBJ databases">
        <title>Genome sequencing of strain FW100M-8.</title>
        <authorList>
            <person name="Heo J."/>
            <person name="Kim S.-J."/>
            <person name="Kim J.-S."/>
            <person name="Hong S.-B."/>
            <person name="Kwon S.-W."/>
        </authorList>
    </citation>
    <scope>NUCLEOTIDE SEQUENCE [LARGE SCALE GENOMIC DNA]</scope>
    <source>
        <strain evidence="5 6">FW100M-8</strain>
    </source>
</reference>
<evidence type="ECO:0000259" key="4">
    <source>
        <dbReference type="Pfam" id="PF00912"/>
    </source>
</evidence>
<dbReference type="AlphaFoldDB" id="A0A4P6FDE5"/>
<name>A0A4P6FDE5_9MICO</name>
<evidence type="ECO:0000313" key="5">
    <source>
        <dbReference type="EMBL" id="QAY73756.1"/>
    </source>
</evidence>
<feature type="region of interest" description="Disordered" evidence="2">
    <location>
        <begin position="16"/>
        <end position="47"/>
    </location>
</feature>
<dbReference type="KEGG" id="agf:ET445_10760"/>
<dbReference type="Pfam" id="PF00912">
    <property type="entry name" value="Transgly"/>
    <property type="match status" value="2"/>
</dbReference>